<dbReference type="GO" id="GO:0003847">
    <property type="term" value="F:1-alkyl-2-acetylglycerophosphocholine esterase activity"/>
    <property type="evidence" value="ECO:0007669"/>
    <property type="project" value="UniProtKB-EC"/>
</dbReference>
<keyword evidence="3" id="KW-0442">Lipid degradation</keyword>
<dbReference type="EC" id="3.1.1.47" evidence="1"/>
<dbReference type="PANTHER" id="PTHR10272">
    <property type="entry name" value="PLATELET-ACTIVATING FACTOR ACETYLHYDROLASE"/>
    <property type="match status" value="1"/>
</dbReference>
<sequence length="488" mass="55821">MSRTEVNSKKVLVQDNNQKPESRFFGWKDKFFKFVKPTMFTHYGPYGISVFDYEWKPKSDFDFKSAFQFEEGVNGQQIFPSTLFFRVYYPSMCLGSCKSTIDWLPEPSSAYAVGYGNTLNLPRFISLSVFGIVKNSVKQPVCVDSNILCHSCVGKNNCAENTCSCDNSSKFPVAIFSHGIMGNRTTYSSICRELASQGMVVIAIEHRDGSASATYLKDQEKTLLYQNFEKYRSMKNNSPENKDSQMEEFGEERFAFQKRKLDFRLNELANVVEKLTEMNSIPKSDLNTNKSNSNGFIKFGLSGKLNLSELTIIGHSFGGSLALEAIKDKRFYKKESENKSIFKAAVALDPWMFPVDKETPIVDIPLLIIRSEHFQKWDSHYKLELEYFRKSKGTTDSIALTEPGKMYSATILQAGHQQFSDVYLVFPWIAHIKGITFKADPIRVIQVTNLLIMEFLRNHLDHKFPDSNSETFMLEKTDNNNIEDLVFD</sequence>
<name>A0A2U1J8G9_SMIAN</name>
<keyword evidence="2" id="KW-0378">Hydrolase</keyword>
<evidence type="ECO:0000256" key="3">
    <source>
        <dbReference type="ARBA" id="ARBA00022963"/>
    </source>
</evidence>
<organism evidence="5 6">
    <name type="scientific">Smittium angustum</name>
    <dbReference type="NCBI Taxonomy" id="133377"/>
    <lineage>
        <taxon>Eukaryota</taxon>
        <taxon>Fungi</taxon>
        <taxon>Fungi incertae sedis</taxon>
        <taxon>Zoopagomycota</taxon>
        <taxon>Kickxellomycotina</taxon>
        <taxon>Harpellomycetes</taxon>
        <taxon>Harpellales</taxon>
        <taxon>Legeriomycetaceae</taxon>
        <taxon>Smittium</taxon>
    </lineage>
</organism>
<dbReference type="SUPFAM" id="SSF53474">
    <property type="entry name" value="alpha/beta-Hydrolases"/>
    <property type="match status" value="1"/>
</dbReference>
<keyword evidence="6" id="KW-1185">Reference proteome</keyword>
<evidence type="ECO:0000256" key="4">
    <source>
        <dbReference type="ARBA" id="ARBA00023098"/>
    </source>
</evidence>
<evidence type="ECO:0000313" key="6">
    <source>
        <dbReference type="Proteomes" id="UP000245591"/>
    </source>
</evidence>
<dbReference type="EMBL" id="MBFU01000178">
    <property type="protein sequence ID" value="PWA01390.1"/>
    <property type="molecule type" value="Genomic_DNA"/>
</dbReference>
<evidence type="ECO:0000256" key="2">
    <source>
        <dbReference type="ARBA" id="ARBA00022801"/>
    </source>
</evidence>
<evidence type="ECO:0000256" key="1">
    <source>
        <dbReference type="ARBA" id="ARBA00013201"/>
    </source>
</evidence>
<comment type="caution">
    <text evidence="5">The sequence shown here is derived from an EMBL/GenBank/DDBJ whole genome shotgun (WGS) entry which is preliminary data.</text>
</comment>
<dbReference type="InterPro" id="IPR029058">
    <property type="entry name" value="AB_hydrolase_fold"/>
</dbReference>
<protein>
    <recommendedName>
        <fullName evidence="1">1-alkyl-2-acetylglycerophosphocholine esterase</fullName>
        <ecNumber evidence="1">3.1.1.47</ecNumber>
    </recommendedName>
</protein>
<gene>
    <name evidence="5" type="ORF">BB558_002511</name>
</gene>
<keyword evidence="4" id="KW-0443">Lipid metabolism</keyword>
<dbReference type="PANTHER" id="PTHR10272:SF0">
    <property type="entry name" value="PLATELET-ACTIVATING FACTOR ACETYLHYDROLASE"/>
    <property type="match status" value="1"/>
</dbReference>
<dbReference type="Proteomes" id="UP000245591">
    <property type="component" value="Unassembled WGS sequence"/>
</dbReference>
<accession>A0A2U1J8G9</accession>
<dbReference type="Gene3D" id="3.40.50.1820">
    <property type="entry name" value="alpha/beta hydrolase"/>
    <property type="match status" value="1"/>
</dbReference>
<dbReference type="Pfam" id="PF03403">
    <property type="entry name" value="PAF-AH_p_II"/>
    <property type="match status" value="1"/>
</dbReference>
<dbReference type="AlphaFoldDB" id="A0A2U1J8G9"/>
<proteinExistence type="predicted"/>
<evidence type="ECO:0000313" key="5">
    <source>
        <dbReference type="EMBL" id="PWA01390.1"/>
    </source>
</evidence>
<dbReference type="GO" id="GO:0016042">
    <property type="term" value="P:lipid catabolic process"/>
    <property type="evidence" value="ECO:0007669"/>
    <property type="project" value="UniProtKB-KW"/>
</dbReference>
<reference evidence="5 6" key="1">
    <citation type="journal article" date="2018" name="MBio">
        <title>Comparative Genomics Reveals the Core Gene Toolbox for the Fungus-Insect Symbiosis.</title>
        <authorList>
            <person name="Wang Y."/>
            <person name="Stata M."/>
            <person name="Wang W."/>
            <person name="Stajich J.E."/>
            <person name="White M.M."/>
            <person name="Moncalvo J.M."/>
        </authorList>
    </citation>
    <scope>NUCLEOTIDE SEQUENCE [LARGE SCALE GENOMIC DNA]</scope>
    <source>
        <strain evidence="5 6">AUS-126-30</strain>
    </source>
</reference>